<dbReference type="GO" id="GO:0016592">
    <property type="term" value="C:mediator complex"/>
    <property type="evidence" value="ECO:0007669"/>
    <property type="project" value="InterPro"/>
</dbReference>
<dbReference type="InterPro" id="IPR014801">
    <property type="entry name" value="Mediator_Med5_fun"/>
</dbReference>
<keyword evidence="6 9" id="KW-0804">Transcription</keyword>
<keyword evidence="7 9" id="KW-0539">Nucleus</keyword>
<proteinExistence type="inferred from homology"/>
<comment type="caution">
    <text evidence="11">The sequence shown here is derived from an EMBL/GenBank/DDBJ whole genome shotgun (WGS) entry which is preliminary data.</text>
</comment>
<comment type="similarity">
    <text evidence="2 9">Belongs to the Mediator complex subunit 5 family.</text>
</comment>
<organism evidence="11 12">
    <name type="scientific">Trichosporon asahii var. asahii (strain CBS 8904)</name>
    <name type="common">Yeast</name>
    <dbReference type="NCBI Taxonomy" id="1220162"/>
    <lineage>
        <taxon>Eukaryota</taxon>
        <taxon>Fungi</taxon>
        <taxon>Dikarya</taxon>
        <taxon>Basidiomycota</taxon>
        <taxon>Agaricomycotina</taxon>
        <taxon>Tremellomycetes</taxon>
        <taxon>Trichosporonales</taxon>
        <taxon>Trichosporonaceae</taxon>
        <taxon>Trichosporon</taxon>
    </lineage>
</organism>
<evidence type="ECO:0000256" key="2">
    <source>
        <dbReference type="ARBA" id="ARBA00008782"/>
    </source>
</evidence>
<dbReference type="STRING" id="1220162.K1WVH9"/>
<keyword evidence="12" id="KW-1185">Reference proteome</keyword>
<dbReference type="GO" id="GO:0006357">
    <property type="term" value="P:regulation of transcription by RNA polymerase II"/>
    <property type="evidence" value="ECO:0007669"/>
    <property type="project" value="InterPro"/>
</dbReference>
<dbReference type="OMA" id="RANAHAM"/>
<dbReference type="AlphaFoldDB" id="K1WVH9"/>
<reference evidence="11 12" key="1">
    <citation type="journal article" date="2012" name="Eukaryot. Cell">
        <title>Genome sequence of the Trichosporon asahii environmental strain CBS 8904.</title>
        <authorList>
            <person name="Yang R.Y."/>
            <person name="Li H.T."/>
            <person name="Zhu H."/>
            <person name="Zhou G.P."/>
            <person name="Wang M."/>
            <person name="Wang L."/>
        </authorList>
    </citation>
    <scope>NUCLEOTIDE SEQUENCE [LARGE SCALE GENOMIC DNA]</scope>
    <source>
        <strain evidence="11 12">CBS 8904</strain>
    </source>
</reference>
<dbReference type="Proteomes" id="UP000006757">
    <property type="component" value="Unassembled WGS sequence"/>
</dbReference>
<evidence type="ECO:0000313" key="11">
    <source>
        <dbReference type="EMBL" id="EKD04859.1"/>
    </source>
</evidence>
<dbReference type="OrthoDB" id="5549158at2759"/>
<keyword evidence="4 9" id="KW-0805">Transcription regulation</keyword>
<comment type="subcellular location">
    <subcellularLocation>
        <location evidence="1 9">Nucleus</location>
    </subcellularLocation>
</comment>
<evidence type="ECO:0000256" key="1">
    <source>
        <dbReference type="ARBA" id="ARBA00004123"/>
    </source>
</evidence>
<evidence type="ECO:0000256" key="7">
    <source>
        <dbReference type="ARBA" id="ARBA00023242"/>
    </source>
</evidence>
<evidence type="ECO:0000256" key="10">
    <source>
        <dbReference type="SAM" id="MobiDB-lite"/>
    </source>
</evidence>
<comment type="subunit">
    <text evidence="9">Component of the Mediator complex.</text>
</comment>
<feature type="region of interest" description="Disordered" evidence="10">
    <location>
        <begin position="897"/>
        <end position="918"/>
    </location>
</feature>
<dbReference type="Pfam" id="PF08689">
    <property type="entry name" value="Med5"/>
    <property type="match status" value="1"/>
</dbReference>
<gene>
    <name evidence="9" type="primary">MED5</name>
    <name evidence="11" type="ORF">A1Q2_00805</name>
</gene>
<evidence type="ECO:0000256" key="6">
    <source>
        <dbReference type="ARBA" id="ARBA00023163"/>
    </source>
</evidence>
<evidence type="ECO:0000256" key="8">
    <source>
        <dbReference type="ARBA" id="ARBA00031256"/>
    </source>
</evidence>
<evidence type="ECO:0000313" key="12">
    <source>
        <dbReference type="Proteomes" id="UP000006757"/>
    </source>
</evidence>
<dbReference type="InParanoid" id="K1WVH9"/>
<dbReference type="HOGENOM" id="CLU_305920_0_0_1"/>
<keyword evidence="5 9" id="KW-0010">Activator</keyword>
<dbReference type="GO" id="GO:0003712">
    <property type="term" value="F:transcription coregulator activity"/>
    <property type="evidence" value="ECO:0007669"/>
    <property type="project" value="InterPro"/>
</dbReference>
<evidence type="ECO:0000256" key="3">
    <source>
        <dbReference type="ARBA" id="ARBA00020628"/>
    </source>
</evidence>
<evidence type="ECO:0000256" key="5">
    <source>
        <dbReference type="ARBA" id="ARBA00023159"/>
    </source>
</evidence>
<dbReference type="PANTHER" id="PTHR35784:SF1">
    <property type="entry name" value="MEDIATOR OF RNA POLYMERASE II TRANSCRIPTION SUBUNIT 5"/>
    <property type="match status" value="1"/>
</dbReference>
<evidence type="ECO:0000256" key="9">
    <source>
        <dbReference type="RuleBase" id="RU364142"/>
    </source>
</evidence>
<name>K1WVH9_TRIAC</name>
<dbReference type="EMBL" id="AMBO01000187">
    <property type="protein sequence ID" value="EKD04859.1"/>
    <property type="molecule type" value="Genomic_DNA"/>
</dbReference>
<protein>
    <recommendedName>
        <fullName evidence="3 9">Mediator of RNA polymerase II transcription subunit 5</fullName>
    </recommendedName>
    <alternativeName>
        <fullName evidence="8 9">Mediator complex subunit 5</fullName>
    </alternativeName>
</protein>
<accession>K1WVH9</accession>
<dbReference type="PANTHER" id="PTHR35784">
    <property type="entry name" value="MEDIATOR OF RNA POLYMERASE II TRANSCRIPTION SUBUNIT 5"/>
    <property type="match status" value="1"/>
</dbReference>
<dbReference type="eggNOG" id="ENOG502S7J1">
    <property type="taxonomic scope" value="Eukaryota"/>
</dbReference>
<sequence>MSELGPREITGRAASRALSSKKLVSDWASKQDNSETATRTITVCFCSGACPTTRSCRQAVELPSEFQIPTAIDDKEVLLLLVIHVADAREEEPGDGVLFSCSNPTGLNETLPSPVVLSDVPDVGTSASAEPEEVPALVLLLPLLRQCASAPAPAPLHALAARLTTLIPPIPAPPFEAGLEAAQISSLLPEDVAKPLRECLAGLMADLPLPQAPAPDVMFGNGMGDVGVGMPMGQMGVQMPVSAMPLRQAAAFLIEYGARAHTWERNPEYASVPRLPHPHHRHIIQLGRALTTDSQAFIVALFDAAADRVLTSWSHSPSAAVRPYVFFTEALPVMLRWWRDNADPKWPYPADLQGALQGVITTHSQQLSNWFQAVNSIYTAKFSQSEPDEEGYVQPDGWSLLSLEATAVRRYVSLGLLEEEAATELIGSPVKPASSCESLMERLATTSPSHLPALETFITYASGATSSTASLGAEVASKPAPENLFVRLAGSPSLMVLIAAYISPSSLLDIITENLLDRVEDPAVRQEDPQSSLIRFGAANVQLPLPHLLWNARRVSNLEDLSEDERGHLNGWVKALFGSDGIDDEILLKTSPQGLCRLASTLVQQSIVAASSGQIDLDTLHSGLSYFAQPLLSWCLGSVVGWLCAEIERLGQLSGVHLNVLQTLVLDSAFPEPLLRANAHAMNRLLEPTSGLEPVIQSSGFDAIAVRARLQAVGGPDGSALLPDPPYLSPLPTLRSEIQAVRHIDIATQGWESRLLDAVQAALRAEGSLRVLDALLPDIVYPSVVDVEDPITQVVALICALHLQGIPLSVALVNGLVPSLFAPRSPFVPASIQPHLIGSSANGVNNATPPLPYAAHTLHRLLRSTILAVATSDDTLADQLAQYLAEEIAYQSTRPVNQPKTKRMPKGLGPGAAPDPGLVDEQKALLDELISKFEADDEFKGRFPTFVNTMAPKAINGEVANGDGDVQMS</sequence>
<evidence type="ECO:0000256" key="4">
    <source>
        <dbReference type="ARBA" id="ARBA00023015"/>
    </source>
</evidence>
<comment type="function">
    <text evidence="9">Component of the Mediator complex, a coactivator involved in the regulated transcription of nearly all RNA polymerase II-dependent genes. Mediator functions as a bridge to convey information from gene-specific regulatory proteins to the basal RNA polymerase II transcription machinery. Mediator is recruited to promoters by direct interactions with regulatory proteins and serves as a scaffold for the assembly of a functional preinitiation complex with RNA polymerase II and the general transcription factors.</text>
</comment>